<dbReference type="InterPro" id="IPR002347">
    <property type="entry name" value="SDR_fam"/>
</dbReference>
<evidence type="ECO:0000313" key="4">
    <source>
        <dbReference type="Proteomes" id="UP001187192"/>
    </source>
</evidence>
<evidence type="ECO:0000256" key="2">
    <source>
        <dbReference type="ARBA" id="ARBA00023002"/>
    </source>
</evidence>
<dbReference type="AlphaFoldDB" id="A0AA88DH66"/>
<name>A0AA88DH66_FICCA</name>
<accession>A0AA88DH66</accession>
<comment type="similarity">
    <text evidence="1">Belongs to the short-chain dehydrogenases/reductases (SDR) family.</text>
</comment>
<dbReference type="PANTHER" id="PTHR43180">
    <property type="entry name" value="3-OXOACYL-(ACYL-CARRIER-PROTEIN) REDUCTASE (AFU_ORTHOLOGUE AFUA_6G11210)"/>
    <property type="match status" value="1"/>
</dbReference>
<protein>
    <submittedName>
        <fullName evidence="3">Uncharacterized protein</fullName>
    </submittedName>
</protein>
<dbReference type="EMBL" id="BTGU01000009">
    <property type="protein sequence ID" value="GMN39504.1"/>
    <property type="molecule type" value="Genomic_DNA"/>
</dbReference>
<dbReference type="Proteomes" id="UP001187192">
    <property type="component" value="Unassembled WGS sequence"/>
</dbReference>
<reference evidence="3" key="1">
    <citation type="submission" date="2023-07" db="EMBL/GenBank/DDBJ databases">
        <title>draft genome sequence of fig (Ficus carica).</title>
        <authorList>
            <person name="Takahashi T."/>
            <person name="Nishimura K."/>
        </authorList>
    </citation>
    <scope>NUCLEOTIDE SEQUENCE</scope>
</reference>
<dbReference type="PRINTS" id="PR00080">
    <property type="entry name" value="SDRFAMILY"/>
</dbReference>
<keyword evidence="2" id="KW-0560">Oxidoreductase</keyword>
<proteinExistence type="inferred from homology"/>
<comment type="caution">
    <text evidence="3">The sequence shown here is derived from an EMBL/GenBank/DDBJ whole genome shotgun (WGS) entry which is preliminary data.</text>
</comment>
<dbReference type="PANTHER" id="PTHR43180:SF37">
    <property type="entry name" value="TROPINONE REDUCTASE-LIKE 2"/>
    <property type="match status" value="1"/>
</dbReference>
<dbReference type="SUPFAM" id="SSF51735">
    <property type="entry name" value="NAD(P)-binding Rossmann-fold domains"/>
    <property type="match status" value="1"/>
</dbReference>
<gene>
    <name evidence="3" type="ORF">TIFTF001_008736</name>
</gene>
<sequence>MLILLAQLDPPKKVFAILTGKQDGLAETLKQTTPKRQMATKRELTAMSKVAIITGGARGIGASAVKLFHENGAKVIVADIQDAEGQALAEKLRSKDVSYVHCDVSNEEDIRNLIDTTVAKHGKLDIMYNNAGVLDRAVGTILDATKADLDLVMGVNVVGSFLGAKHAARAMIPQGNGCILFTASACASIAGLGTHPYTASKYAIVGLAKNLAAEVGRFGIRVNCVSPYAVVTHMAGRGDMDEAGGKVEEMEQQLSALGNLKGHVLKAEDVAKAALFLASDEAHYVSGLNLVVDESLSHAFATFLNKKIQ</sequence>
<dbReference type="FunFam" id="3.40.50.720:FF:000084">
    <property type="entry name" value="Short-chain dehydrogenase reductase"/>
    <property type="match status" value="1"/>
</dbReference>
<dbReference type="InterPro" id="IPR036291">
    <property type="entry name" value="NAD(P)-bd_dom_sf"/>
</dbReference>
<evidence type="ECO:0000256" key="1">
    <source>
        <dbReference type="ARBA" id="ARBA00006484"/>
    </source>
</evidence>
<dbReference type="Gene3D" id="3.40.50.720">
    <property type="entry name" value="NAD(P)-binding Rossmann-like Domain"/>
    <property type="match status" value="1"/>
</dbReference>
<dbReference type="InterPro" id="IPR020904">
    <property type="entry name" value="Sc_DH/Rdtase_CS"/>
</dbReference>
<organism evidence="3 4">
    <name type="scientific">Ficus carica</name>
    <name type="common">Common fig</name>
    <dbReference type="NCBI Taxonomy" id="3494"/>
    <lineage>
        <taxon>Eukaryota</taxon>
        <taxon>Viridiplantae</taxon>
        <taxon>Streptophyta</taxon>
        <taxon>Embryophyta</taxon>
        <taxon>Tracheophyta</taxon>
        <taxon>Spermatophyta</taxon>
        <taxon>Magnoliopsida</taxon>
        <taxon>eudicotyledons</taxon>
        <taxon>Gunneridae</taxon>
        <taxon>Pentapetalae</taxon>
        <taxon>rosids</taxon>
        <taxon>fabids</taxon>
        <taxon>Rosales</taxon>
        <taxon>Moraceae</taxon>
        <taxon>Ficeae</taxon>
        <taxon>Ficus</taxon>
    </lineage>
</organism>
<dbReference type="PRINTS" id="PR00081">
    <property type="entry name" value="GDHRDH"/>
</dbReference>
<dbReference type="Pfam" id="PF13561">
    <property type="entry name" value="adh_short_C2"/>
    <property type="match status" value="1"/>
</dbReference>
<keyword evidence="4" id="KW-1185">Reference proteome</keyword>
<evidence type="ECO:0000313" key="3">
    <source>
        <dbReference type="EMBL" id="GMN39504.1"/>
    </source>
</evidence>
<dbReference type="GO" id="GO:0016491">
    <property type="term" value="F:oxidoreductase activity"/>
    <property type="evidence" value="ECO:0007669"/>
    <property type="project" value="UniProtKB-KW"/>
</dbReference>
<dbReference type="PROSITE" id="PS00061">
    <property type="entry name" value="ADH_SHORT"/>
    <property type="match status" value="1"/>
</dbReference>